<feature type="region of interest" description="Disordered" evidence="1">
    <location>
        <begin position="159"/>
        <end position="181"/>
    </location>
</feature>
<sequence>MELKVYVDGVPKVVCGVTESTTCQEIVVALAHSMGQPGRYALIKKFRGSEHRLAANEKPIELLSQHGDHSNSVVYFLQNIESGRVLMPPMKTSSLRKSNTFTGKHRASGKNDKKPFLQLNQKEKSASIDSGNHDRATQMLDFINRQREKLEKQEVELKKKESEIRHRERSLPNHKTPDNQKILPSVSEEMLVQLDNEIQMLESQKKSDKIRLNQCSEDLINYESKLTQLHKNLSSKLENISNIEKLIDKERTDSEQLVEELNRVQKDLIKAKEKGGTFESEQIAIENEIQKLTQLLQKKKEYYSNLGKEVIEMNYIVFEESEDTQVIINPLPNQTLEKAELSPFGVQISTPHPQGLWV</sequence>
<evidence type="ECO:0000313" key="3">
    <source>
        <dbReference type="EMBL" id="CAD5114886.1"/>
    </source>
</evidence>
<evidence type="ECO:0000313" key="4">
    <source>
        <dbReference type="Proteomes" id="UP000549394"/>
    </source>
</evidence>
<feature type="domain" description="Ras-associating" evidence="2">
    <location>
        <begin position="1"/>
        <end position="82"/>
    </location>
</feature>
<dbReference type="PANTHER" id="PTHR15286">
    <property type="entry name" value="RAS-ASSOCIATING DOMAIN CONTAINING PROTEIN"/>
    <property type="match status" value="1"/>
</dbReference>
<dbReference type="Pfam" id="PF21712">
    <property type="entry name" value="RASSF8-10_RA"/>
    <property type="match status" value="1"/>
</dbReference>
<evidence type="ECO:0000256" key="1">
    <source>
        <dbReference type="SAM" id="MobiDB-lite"/>
    </source>
</evidence>
<feature type="compositionally biased region" description="Polar residues" evidence="1">
    <location>
        <begin position="91"/>
        <end position="102"/>
    </location>
</feature>
<name>A0A7I8VEU1_9ANNE</name>
<feature type="region of interest" description="Disordered" evidence="1">
    <location>
        <begin position="90"/>
        <end position="116"/>
    </location>
</feature>
<gene>
    <name evidence="3" type="ORF">DGYR_LOCUS3689</name>
</gene>
<organism evidence="3 4">
    <name type="scientific">Dimorphilus gyrociliatus</name>
    <dbReference type="NCBI Taxonomy" id="2664684"/>
    <lineage>
        <taxon>Eukaryota</taxon>
        <taxon>Metazoa</taxon>
        <taxon>Spiralia</taxon>
        <taxon>Lophotrochozoa</taxon>
        <taxon>Annelida</taxon>
        <taxon>Polychaeta</taxon>
        <taxon>Polychaeta incertae sedis</taxon>
        <taxon>Dinophilidae</taxon>
        <taxon>Dimorphilus</taxon>
    </lineage>
</organism>
<dbReference type="InterPro" id="IPR029071">
    <property type="entry name" value="Ubiquitin-like_domsf"/>
</dbReference>
<dbReference type="AlphaFoldDB" id="A0A7I8VEU1"/>
<dbReference type="InterPro" id="IPR000159">
    <property type="entry name" value="RA_dom"/>
</dbReference>
<dbReference type="PROSITE" id="PS50200">
    <property type="entry name" value="RA"/>
    <property type="match status" value="1"/>
</dbReference>
<dbReference type="EMBL" id="CAJFCJ010000005">
    <property type="protein sequence ID" value="CAD5114886.1"/>
    <property type="molecule type" value="Genomic_DNA"/>
</dbReference>
<dbReference type="Gene3D" id="3.10.20.90">
    <property type="entry name" value="Phosphatidylinositol 3-kinase Catalytic Subunit, Chain A, domain 1"/>
    <property type="match status" value="1"/>
</dbReference>
<dbReference type="InterPro" id="IPR048945">
    <property type="entry name" value="RASSF8/10_RA"/>
</dbReference>
<feature type="compositionally biased region" description="Basic and acidic residues" evidence="1">
    <location>
        <begin position="159"/>
        <end position="178"/>
    </location>
</feature>
<dbReference type="PANTHER" id="PTHR15286:SF6">
    <property type="entry name" value="GH01133P"/>
    <property type="match status" value="1"/>
</dbReference>
<evidence type="ECO:0000259" key="2">
    <source>
        <dbReference type="PROSITE" id="PS50200"/>
    </source>
</evidence>
<dbReference type="GO" id="GO:0007165">
    <property type="term" value="P:signal transduction"/>
    <property type="evidence" value="ECO:0007669"/>
    <property type="project" value="InterPro"/>
</dbReference>
<comment type="caution">
    <text evidence="3">The sequence shown here is derived from an EMBL/GenBank/DDBJ whole genome shotgun (WGS) entry which is preliminary data.</text>
</comment>
<accession>A0A7I8VEU1</accession>
<proteinExistence type="predicted"/>
<reference evidence="3 4" key="1">
    <citation type="submission" date="2020-08" db="EMBL/GenBank/DDBJ databases">
        <authorList>
            <person name="Hejnol A."/>
        </authorList>
    </citation>
    <scope>NUCLEOTIDE SEQUENCE [LARGE SCALE GENOMIC DNA]</scope>
</reference>
<dbReference type="OrthoDB" id="10051571at2759"/>
<keyword evidence="4" id="KW-1185">Reference proteome</keyword>
<dbReference type="InterPro" id="IPR033593">
    <property type="entry name" value="N-RASSF"/>
</dbReference>
<dbReference type="Proteomes" id="UP000549394">
    <property type="component" value="Unassembled WGS sequence"/>
</dbReference>
<dbReference type="SUPFAM" id="SSF54236">
    <property type="entry name" value="Ubiquitin-like"/>
    <property type="match status" value="1"/>
</dbReference>
<protein>
    <submittedName>
        <fullName evidence="3">DgyrCDS3918</fullName>
    </submittedName>
</protein>
<dbReference type="SMART" id="SM00314">
    <property type="entry name" value="RA"/>
    <property type="match status" value="1"/>
</dbReference>